<dbReference type="InterPro" id="IPR038488">
    <property type="entry name" value="Integrase_DNA-bd_sf"/>
</dbReference>
<comment type="caution">
    <text evidence="8">The sequence shown here is derived from an EMBL/GenBank/DDBJ whole genome shotgun (WGS) entry which is preliminary data.</text>
</comment>
<dbReference type="Pfam" id="PF22022">
    <property type="entry name" value="Phage_int_M"/>
    <property type="match status" value="1"/>
</dbReference>
<feature type="domain" description="Core-binding (CB)" evidence="7">
    <location>
        <begin position="106"/>
        <end position="186"/>
    </location>
</feature>
<evidence type="ECO:0000256" key="1">
    <source>
        <dbReference type="ARBA" id="ARBA00008857"/>
    </source>
</evidence>
<keyword evidence="3 5" id="KW-0238">DNA-binding</keyword>
<evidence type="ECO:0000256" key="3">
    <source>
        <dbReference type="ARBA" id="ARBA00023125"/>
    </source>
</evidence>
<accession>A0A7W6GZP8</accession>
<evidence type="ECO:0000259" key="7">
    <source>
        <dbReference type="PROSITE" id="PS51900"/>
    </source>
</evidence>
<proteinExistence type="inferred from homology"/>
<dbReference type="InterPro" id="IPR050808">
    <property type="entry name" value="Phage_Integrase"/>
</dbReference>
<evidence type="ECO:0000256" key="5">
    <source>
        <dbReference type="PROSITE-ProRule" id="PRU01248"/>
    </source>
</evidence>
<dbReference type="SUPFAM" id="SSF56349">
    <property type="entry name" value="DNA breaking-rejoining enzymes"/>
    <property type="match status" value="1"/>
</dbReference>
<dbReference type="GO" id="GO:0015074">
    <property type="term" value="P:DNA integration"/>
    <property type="evidence" value="ECO:0007669"/>
    <property type="project" value="UniProtKB-KW"/>
</dbReference>
<dbReference type="Gene3D" id="1.10.443.10">
    <property type="entry name" value="Intergrase catalytic core"/>
    <property type="match status" value="1"/>
</dbReference>
<sequence>MAPNDTHKPLTNVRCQNAAPADKPYRLTDRGDGLTLEIRPNGSKLWRLRYRLAGKANMFAIGAYPTVSLQDARRATDAARDLIAQGINPALHRKASVRAKIAEGENTFEAVAEDWKAKNAPDWSPRYAAQIERFLRKDIVPSVGRFPIKDVGTRQVKDAVLKVASRSPTTAVAVRQTISAIFDFAIEEDRATQNPTDRLRRRKGAKPLIPLPETKSSRHLSIEEIQGMLTALASYGGSPLTVIAMKLKLLTFTRTEELVAAEWDEINFETAEWVLSEHRMKMRRTHLVPLARQSVELLRELHSHTGSGRFLFPNIKSAQKHMSISTLNAALKRMNVKGFSAHGFRSTASTILNERNYRSDVIEMQLAHVEMNKVRKAYNHAQYLEERKAMMQDYADLISNQSTKI</sequence>
<dbReference type="PANTHER" id="PTHR30629">
    <property type="entry name" value="PROPHAGE INTEGRASE"/>
    <property type="match status" value="1"/>
</dbReference>
<dbReference type="CDD" id="cd00801">
    <property type="entry name" value="INT_P4_C"/>
    <property type="match status" value="1"/>
</dbReference>
<keyword evidence="9" id="KW-1185">Reference proteome</keyword>
<dbReference type="AlphaFoldDB" id="A0A7W6GZP8"/>
<gene>
    <name evidence="8" type="ORF">GGR95_001401</name>
</gene>
<dbReference type="InterPro" id="IPR044068">
    <property type="entry name" value="CB"/>
</dbReference>
<dbReference type="Gene3D" id="1.10.150.130">
    <property type="match status" value="1"/>
</dbReference>
<evidence type="ECO:0000313" key="9">
    <source>
        <dbReference type="Proteomes" id="UP000530268"/>
    </source>
</evidence>
<reference evidence="8 9" key="1">
    <citation type="submission" date="2020-08" db="EMBL/GenBank/DDBJ databases">
        <title>Genomic Encyclopedia of Type Strains, Phase IV (KMG-IV): sequencing the most valuable type-strain genomes for metagenomic binning, comparative biology and taxonomic classification.</title>
        <authorList>
            <person name="Goeker M."/>
        </authorList>
    </citation>
    <scope>NUCLEOTIDE SEQUENCE [LARGE SCALE GENOMIC DNA]</scope>
    <source>
        <strain evidence="8 9">DSM 102234</strain>
    </source>
</reference>
<dbReference type="InterPro" id="IPR002104">
    <property type="entry name" value="Integrase_catalytic"/>
</dbReference>
<keyword evidence="2" id="KW-0229">DNA integration</keyword>
<dbReference type="Proteomes" id="UP000530268">
    <property type="component" value="Unassembled WGS sequence"/>
</dbReference>
<dbReference type="Gene3D" id="3.30.160.390">
    <property type="entry name" value="Integrase, DNA-binding domain"/>
    <property type="match status" value="1"/>
</dbReference>
<dbReference type="InterPro" id="IPR010998">
    <property type="entry name" value="Integrase_recombinase_N"/>
</dbReference>
<dbReference type="InterPro" id="IPR013762">
    <property type="entry name" value="Integrase-like_cat_sf"/>
</dbReference>
<dbReference type="EMBL" id="JACIEI010000003">
    <property type="protein sequence ID" value="MBB3993770.1"/>
    <property type="molecule type" value="Genomic_DNA"/>
</dbReference>
<dbReference type="PROSITE" id="PS51900">
    <property type="entry name" value="CB"/>
    <property type="match status" value="1"/>
</dbReference>
<dbReference type="GO" id="GO:0003677">
    <property type="term" value="F:DNA binding"/>
    <property type="evidence" value="ECO:0007669"/>
    <property type="project" value="UniProtKB-UniRule"/>
</dbReference>
<dbReference type="InterPro" id="IPR025166">
    <property type="entry name" value="Integrase_DNA_bind_dom"/>
</dbReference>
<evidence type="ECO:0000259" key="6">
    <source>
        <dbReference type="PROSITE" id="PS51898"/>
    </source>
</evidence>
<organism evidence="8 9">
    <name type="scientific">Sulfitobacter undariae</name>
    <dbReference type="NCBI Taxonomy" id="1563671"/>
    <lineage>
        <taxon>Bacteria</taxon>
        <taxon>Pseudomonadati</taxon>
        <taxon>Pseudomonadota</taxon>
        <taxon>Alphaproteobacteria</taxon>
        <taxon>Rhodobacterales</taxon>
        <taxon>Roseobacteraceae</taxon>
        <taxon>Sulfitobacter</taxon>
    </lineage>
</organism>
<feature type="domain" description="Tyr recombinase" evidence="6">
    <location>
        <begin position="215"/>
        <end position="391"/>
    </location>
</feature>
<dbReference type="Pfam" id="PF00589">
    <property type="entry name" value="Phage_integrase"/>
    <property type="match status" value="1"/>
</dbReference>
<dbReference type="PANTHER" id="PTHR30629:SF2">
    <property type="entry name" value="PROPHAGE INTEGRASE INTS-RELATED"/>
    <property type="match status" value="1"/>
</dbReference>
<comment type="similarity">
    <text evidence="1">Belongs to the 'phage' integrase family.</text>
</comment>
<dbReference type="Pfam" id="PF13356">
    <property type="entry name" value="Arm-DNA-bind_3"/>
    <property type="match status" value="1"/>
</dbReference>
<evidence type="ECO:0000313" key="8">
    <source>
        <dbReference type="EMBL" id="MBB3993770.1"/>
    </source>
</evidence>
<dbReference type="PROSITE" id="PS51898">
    <property type="entry name" value="TYR_RECOMBINASE"/>
    <property type="match status" value="1"/>
</dbReference>
<dbReference type="RefSeq" id="WP_184564156.1">
    <property type="nucleotide sequence ID" value="NZ_JACIEI010000003.1"/>
</dbReference>
<dbReference type="InterPro" id="IPR011010">
    <property type="entry name" value="DNA_brk_join_enz"/>
</dbReference>
<dbReference type="InterPro" id="IPR053876">
    <property type="entry name" value="Phage_int_M"/>
</dbReference>
<evidence type="ECO:0000256" key="2">
    <source>
        <dbReference type="ARBA" id="ARBA00022908"/>
    </source>
</evidence>
<name>A0A7W6GZP8_9RHOB</name>
<keyword evidence="4" id="KW-0233">DNA recombination</keyword>
<protein>
    <submittedName>
        <fullName evidence="8">Integrase</fullName>
    </submittedName>
</protein>
<evidence type="ECO:0000256" key="4">
    <source>
        <dbReference type="ARBA" id="ARBA00023172"/>
    </source>
</evidence>
<dbReference type="GO" id="GO:0006310">
    <property type="term" value="P:DNA recombination"/>
    <property type="evidence" value="ECO:0007669"/>
    <property type="project" value="UniProtKB-KW"/>
</dbReference>